<organism evidence="4 5">
    <name type="scientific">Tinamus guttatus</name>
    <name type="common">White-throated tinamou</name>
    <dbReference type="NCBI Taxonomy" id="94827"/>
    <lineage>
        <taxon>Eukaryota</taxon>
        <taxon>Metazoa</taxon>
        <taxon>Chordata</taxon>
        <taxon>Craniata</taxon>
        <taxon>Vertebrata</taxon>
        <taxon>Euteleostomi</taxon>
        <taxon>Archelosauria</taxon>
        <taxon>Archosauria</taxon>
        <taxon>Dinosauria</taxon>
        <taxon>Saurischia</taxon>
        <taxon>Theropoda</taxon>
        <taxon>Coelurosauria</taxon>
        <taxon>Aves</taxon>
        <taxon>Palaeognathae</taxon>
        <taxon>Tinamiformes</taxon>
        <taxon>Tinamidae</taxon>
        <taxon>Tinamus</taxon>
    </lineage>
</organism>
<evidence type="ECO:0000256" key="1">
    <source>
        <dbReference type="ARBA" id="ARBA00022737"/>
    </source>
</evidence>
<dbReference type="Gene3D" id="2.130.10.30">
    <property type="entry name" value="Regulator of chromosome condensation 1/beta-lactamase-inhibitor protein II"/>
    <property type="match status" value="1"/>
</dbReference>
<sequence>EGGELFAWGRNTHGQLGVGSQLSSTGDPQLVEGLKGIALAQVAAGGAHSLAVSVSGAVYSWGKNDSGQLGLGHTQGRDCPSYIRALQHWKTVFISCGADHTAVLSKDGLVCTFGAGEAGQLGHNSTRNEQTPRVVAELWGARVSQVACGSRHTLVYVPTLGKVYSFGSGEEGQLGNEGKSNQLIPLPINLPVENRKHNQGNVDCGPVSFVFSSSNATHILIAMYIHFIQNCYVSLDGIATVKDAWISDPDPQKWGDTKTVSLIFSSEACINGSFLEKRWDKHFRTSKEVSGVNLSAVLHFYRNISCKPGILQEV</sequence>
<dbReference type="PANTHER" id="PTHR45622">
    <property type="entry name" value="UBIQUITIN-PROTEIN LIGASE E3A-RELATED"/>
    <property type="match status" value="1"/>
</dbReference>
<dbReference type="InterPro" id="IPR009091">
    <property type="entry name" value="RCC1/BLIP-II"/>
</dbReference>
<evidence type="ECO:0000256" key="2">
    <source>
        <dbReference type="PROSITE-ProRule" id="PRU00235"/>
    </source>
</evidence>
<dbReference type="GO" id="GO:0016567">
    <property type="term" value="P:protein ubiquitination"/>
    <property type="evidence" value="ECO:0007669"/>
    <property type="project" value="TreeGrafter"/>
</dbReference>
<dbReference type="PROSITE" id="PS00626">
    <property type="entry name" value="RCC1_2"/>
    <property type="match status" value="1"/>
</dbReference>
<dbReference type="Pfam" id="PF25390">
    <property type="entry name" value="WD40_RLD"/>
    <property type="match status" value="1"/>
</dbReference>
<dbReference type="GO" id="GO:0016874">
    <property type="term" value="F:ligase activity"/>
    <property type="evidence" value="ECO:0007669"/>
    <property type="project" value="UniProtKB-KW"/>
</dbReference>
<keyword evidence="4" id="KW-0436">Ligase</keyword>
<accession>A0A099ZQX7</accession>
<dbReference type="PRINTS" id="PR00633">
    <property type="entry name" value="RCCNDNSATION"/>
</dbReference>
<evidence type="ECO:0000313" key="4">
    <source>
        <dbReference type="EMBL" id="KGL83185.1"/>
    </source>
</evidence>
<feature type="domain" description="RCC1-like" evidence="3">
    <location>
        <begin position="2"/>
        <end position="205"/>
    </location>
</feature>
<dbReference type="PROSITE" id="PS50012">
    <property type="entry name" value="RCC1_3"/>
    <property type="match status" value="4"/>
</dbReference>
<proteinExistence type="predicted"/>
<dbReference type="AlphaFoldDB" id="A0A099ZQX7"/>
<dbReference type="InterPro" id="IPR051709">
    <property type="entry name" value="Ub-ligase/GTPase-reg"/>
</dbReference>
<evidence type="ECO:0000313" key="5">
    <source>
        <dbReference type="Proteomes" id="UP000053641"/>
    </source>
</evidence>
<feature type="repeat" description="RCC1" evidence="2">
    <location>
        <begin position="161"/>
        <end position="215"/>
    </location>
</feature>
<dbReference type="GO" id="GO:0005737">
    <property type="term" value="C:cytoplasm"/>
    <property type="evidence" value="ECO:0007669"/>
    <property type="project" value="TreeGrafter"/>
</dbReference>
<protein>
    <submittedName>
        <fullName evidence="4">E3 ISG15--protein ligase HERC5</fullName>
    </submittedName>
</protein>
<dbReference type="SUPFAM" id="SSF50985">
    <property type="entry name" value="RCC1/BLIP-II"/>
    <property type="match status" value="1"/>
</dbReference>
<evidence type="ECO:0000259" key="3">
    <source>
        <dbReference type="Pfam" id="PF25390"/>
    </source>
</evidence>
<keyword evidence="5" id="KW-1185">Reference proteome</keyword>
<feature type="repeat" description="RCC1" evidence="2">
    <location>
        <begin position="108"/>
        <end position="159"/>
    </location>
</feature>
<name>A0A099ZQX7_TINGU</name>
<feature type="repeat" description="RCC1" evidence="2">
    <location>
        <begin position="56"/>
        <end position="107"/>
    </location>
</feature>
<dbReference type="EMBL" id="KL896065">
    <property type="protein sequence ID" value="KGL83185.1"/>
    <property type="molecule type" value="Genomic_DNA"/>
</dbReference>
<feature type="non-terminal residue" evidence="4">
    <location>
        <position position="314"/>
    </location>
</feature>
<gene>
    <name evidence="4" type="ORF">N309_03446</name>
</gene>
<dbReference type="GO" id="GO:0061630">
    <property type="term" value="F:ubiquitin protein ligase activity"/>
    <property type="evidence" value="ECO:0007669"/>
    <property type="project" value="TreeGrafter"/>
</dbReference>
<dbReference type="InterPro" id="IPR058923">
    <property type="entry name" value="RCC1-like_dom"/>
</dbReference>
<dbReference type="STRING" id="94827.A0A099ZQX7"/>
<dbReference type="PANTHER" id="PTHR45622:SF69">
    <property type="entry name" value="HECT DOMAIN-CONTAINING PROTEIN"/>
    <property type="match status" value="1"/>
</dbReference>
<dbReference type="Proteomes" id="UP000053641">
    <property type="component" value="Unassembled WGS sequence"/>
</dbReference>
<dbReference type="GO" id="GO:0006511">
    <property type="term" value="P:ubiquitin-dependent protein catabolic process"/>
    <property type="evidence" value="ECO:0007669"/>
    <property type="project" value="TreeGrafter"/>
</dbReference>
<keyword evidence="1" id="KW-0677">Repeat</keyword>
<reference evidence="4 5" key="1">
    <citation type="submission" date="2014-06" db="EMBL/GenBank/DDBJ databases">
        <title>Genome evolution of avian class.</title>
        <authorList>
            <person name="Zhang G."/>
            <person name="Li C."/>
        </authorList>
    </citation>
    <scope>NUCLEOTIDE SEQUENCE [LARGE SCALE GENOMIC DNA]</scope>
    <source>
        <strain evidence="4">BGI_N309</strain>
    </source>
</reference>
<feature type="non-terminal residue" evidence="4">
    <location>
        <position position="1"/>
    </location>
</feature>
<dbReference type="InterPro" id="IPR000408">
    <property type="entry name" value="Reg_chr_condens"/>
</dbReference>
<feature type="repeat" description="RCC1" evidence="2">
    <location>
        <begin position="3"/>
        <end position="55"/>
    </location>
</feature>